<feature type="domain" description="DNA replication/recombination mediator RecO N-terminal" evidence="8">
    <location>
        <begin position="4"/>
        <end position="77"/>
    </location>
</feature>
<keyword evidence="4 7" id="KW-0233">DNA recombination</keyword>
<dbReference type="InterPro" id="IPR003717">
    <property type="entry name" value="RecO"/>
</dbReference>
<gene>
    <name evidence="7 9" type="primary">recO</name>
    <name evidence="9" type="ORF">H8693_03190</name>
</gene>
<evidence type="ECO:0000256" key="7">
    <source>
        <dbReference type="HAMAP-Rule" id="MF_00201"/>
    </source>
</evidence>
<dbReference type="Proteomes" id="UP000617951">
    <property type="component" value="Unassembled WGS sequence"/>
</dbReference>
<dbReference type="SUPFAM" id="SSF50249">
    <property type="entry name" value="Nucleic acid-binding proteins"/>
    <property type="match status" value="1"/>
</dbReference>
<dbReference type="RefSeq" id="WP_249279761.1">
    <property type="nucleotide sequence ID" value="NZ_JACRSS010000001.1"/>
</dbReference>
<dbReference type="SUPFAM" id="SSF57863">
    <property type="entry name" value="ArfGap/RecO-like zinc finger"/>
    <property type="match status" value="1"/>
</dbReference>
<evidence type="ECO:0000256" key="3">
    <source>
        <dbReference type="ARBA" id="ARBA00022763"/>
    </source>
</evidence>
<dbReference type="InterPro" id="IPR012340">
    <property type="entry name" value="NA-bd_OB-fold"/>
</dbReference>
<dbReference type="GO" id="GO:0006310">
    <property type="term" value="P:DNA recombination"/>
    <property type="evidence" value="ECO:0007669"/>
    <property type="project" value="UniProtKB-UniRule"/>
</dbReference>
<dbReference type="AlphaFoldDB" id="A0A926DFG0"/>
<keyword evidence="3 7" id="KW-0227">DNA damage</keyword>
<dbReference type="InterPro" id="IPR022572">
    <property type="entry name" value="DNA_rep/recomb_RecO_N"/>
</dbReference>
<evidence type="ECO:0000313" key="9">
    <source>
        <dbReference type="EMBL" id="MBC8537940.1"/>
    </source>
</evidence>
<evidence type="ECO:0000256" key="2">
    <source>
        <dbReference type="ARBA" id="ARBA00021310"/>
    </source>
</evidence>
<dbReference type="Gene3D" id="1.20.1440.120">
    <property type="entry name" value="Recombination protein O, C-terminal domain"/>
    <property type="match status" value="1"/>
</dbReference>
<dbReference type="HAMAP" id="MF_00201">
    <property type="entry name" value="RecO"/>
    <property type="match status" value="1"/>
</dbReference>
<comment type="similarity">
    <text evidence="1 7">Belongs to the RecO family.</text>
</comment>
<dbReference type="InterPro" id="IPR042242">
    <property type="entry name" value="RecO_C"/>
</dbReference>
<dbReference type="InterPro" id="IPR037278">
    <property type="entry name" value="ARFGAP/RecO"/>
</dbReference>
<comment type="function">
    <text evidence="7">Involved in DNA repair and RecF pathway recombination.</text>
</comment>
<reference evidence="9" key="1">
    <citation type="submission" date="2020-08" db="EMBL/GenBank/DDBJ databases">
        <title>Genome public.</title>
        <authorList>
            <person name="Liu C."/>
            <person name="Sun Q."/>
        </authorList>
    </citation>
    <scope>NUCLEOTIDE SEQUENCE</scope>
    <source>
        <strain evidence="9">NSJ-63</strain>
    </source>
</reference>
<dbReference type="Gene3D" id="2.40.50.140">
    <property type="entry name" value="Nucleic acid-binding proteins"/>
    <property type="match status" value="1"/>
</dbReference>
<dbReference type="Pfam" id="PF02565">
    <property type="entry name" value="RecO_C"/>
    <property type="match status" value="1"/>
</dbReference>
<dbReference type="PANTHER" id="PTHR33991:SF1">
    <property type="entry name" value="DNA REPAIR PROTEIN RECO"/>
    <property type="match status" value="1"/>
</dbReference>
<dbReference type="EMBL" id="JACRSS010000001">
    <property type="protein sequence ID" value="MBC8537940.1"/>
    <property type="molecule type" value="Genomic_DNA"/>
</dbReference>
<sequence>MDENSLCMVLRATNYRESDRMLTLFSREHGRIDALARGCRKQGSPLLASCDVFCCADFAFHVHKGRYFVTQAAIRENFFALRQNMQALMTAAVLSEVCERVVMPAEGNPRLFALLAGANYALNGGKDPRSVFFFFVVKLLDILGLRPVTRRCALCGAPAASRLNLAAGGAVCASCPGEDVPPDTIPLMEKILTTPSKAIGQTEIPMDANRASLAMRWLSDALESEPKSLALLKTVMKT</sequence>
<dbReference type="PANTHER" id="PTHR33991">
    <property type="entry name" value="DNA REPAIR PROTEIN RECO"/>
    <property type="match status" value="1"/>
</dbReference>
<evidence type="ECO:0000313" key="10">
    <source>
        <dbReference type="Proteomes" id="UP000617951"/>
    </source>
</evidence>
<evidence type="ECO:0000256" key="4">
    <source>
        <dbReference type="ARBA" id="ARBA00023172"/>
    </source>
</evidence>
<evidence type="ECO:0000256" key="1">
    <source>
        <dbReference type="ARBA" id="ARBA00007452"/>
    </source>
</evidence>
<evidence type="ECO:0000256" key="5">
    <source>
        <dbReference type="ARBA" id="ARBA00023204"/>
    </source>
</evidence>
<protein>
    <recommendedName>
        <fullName evidence="2 7">DNA repair protein RecO</fullName>
    </recommendedName>
    <alternativeName>
        <fullName evidence="6 7">Recombination protein O</fullName>
    </alternativeName>
</protein>
<name>A0A926DFG0_9FIRM</name>
<keyword evidence="5 7" id="KW-0234">DNA repair</keyword>
<keyword evidence="10" id="KW-1185">Reference proteome</keyword>
<evidence type="ECO:0000256" key="6">
    <source>
        <dbReference type="ARBA" id="ARBA00033409"/>
    </source>
</evidence>
<dbReference type="NCBIfam" id="TIGR00613">
    <property type="entry name" value="reco"/>
    <property type="match status" value="1"/>
</dbReference>
<organism evidence="9 10">
    <name type="scientific">Guopingia tenuis</name>
    <dbReference type="NCBI Taxonomy" id="2763656"/>
    <lineage>
        <taxon>Bacteria</taxon>
        <taxon>Bacillati</taxon>
        <taxon>Bacillota</taxon>
        <taxon>Clostridia</taxon>
        <taxon>Christensenellales</taxon>
        <taxon>Christensenellaceae</taxon>
        <taxon>Guopingia</taxon>
    </lineage>
</organism>
<dbReference type="GO" id="GO:0043590">
    <property type="term" value="C:bacterial nucleoid"/>
    <property type="evidence" value="ECO:0007669"/>
    <property type="project" value="TreeGrafter"/>
</dbReference>
<accession>A0A926DFG0</accession>
<dbReference type="Pfam" id="PF11967">
    <property type="entry name" value="RecO_N"/>
    <property type="match status" value="1"/>
</dbReference>
<dbReference type="GO" id="GO:0006302">
    <property type="term" value="P:double-strand break repair"/>
    <property type="evidence" value="ECO:0007669"/>
    <property type="project" value="TreeGrafter"/>
</dbReference>
<proteinExistence type="inferred from homology"/>
<comment type="caution">
    <text evidence="9">The sequence shown here is derived from an EMBL/GenBank/DDBJ whole genome shotgun (WGS) entry which is preliminary data.</text>
</comment>
<evidence type="ECO:0000259" key="8">
    <source>
        <dbReference type="Pfam" id="PF11967"/>
    </source>
</evidence>